<keyword evidence="8" id="KW-0378">Hydrolase</keyword>
<dbReference type="RefSeq" id="WP_111526910.1">
    <property type="nucleotide sequence ID" value="NZ_JBHRSG010000001.1"/>
</dbReference>
<dbReference type="PANTHER" id="PTHR35864:SF1">
    <property type="entry name" value="ZINC METALLOPROTEASE YWHC-RELATED"/>
    <property type="match status" value="1"/>
</dbReference>
<dbReference type="GO" id="GO:0008237">
    <property type="term" value="F:metallopeptidase activity"/>
    <property type="evidence" value="ECO:0007669"/>
    <property type="project" value="UniProtKB-KW"/>
</dbReference>
<comment type="subcellular location">
    <subcellularLocation>
        <location evidence="2">Cell membrane</location>
        <topology evidence="2">Multi-pass membrane protein</topology>
    </subcellularLocation>
</comment>
<keyword evidence="12 14" id="KW-0472">Membrane</keyword>
<evidence type="ECO:0000256" key="14">
    <source>
        <dbReference type="SAM" id="Phobius"/>
    </source>
</evidence>
<feature type="transmembrane region" description="Helical" evidence="14">
    <location>
        <begin position="216"/>
        <end position="239"/>
    </location>
</feature>
<evidence type="ECO:0000313" key="15">
    <source>
        <dbReference type="EMBL" id="RAK53157.1"/>
    </source>
</evidence>
<feature type="transmembrane region" description="Helical" evidence="14">
    <location>
        <begin position="100"/>
        <end position="125"/>
    </location>
</feature>
<feature type="transmembrane region" description="Helical" evidence="14">
    <location>
        <begin position="173"/>
        <end position="195"/>
    </location>
</feature>
<comment type="caution">
    <text evidence="15">The sequence shown here is derived from an EMBL/GenBank/DDBJ whole genome shotgun (WGS) entry which is preliminary data.</text>
</comment>
<evidence type="ECO:0000256" key="1">
    <source>
        <dbReference type="ARBA" id="ARBA00001947"/>
    </source>
</evidence>
<keyword evidence="16" id="KW-1185">Reference proteome</keyword>
<proteinExistence type="inferred from homology"/>
<evidence type="ECO:0000313" key="16">
    <source>
        <dbReference type="Proteomes" id="UP000249254"/>
    </source>
</evidence>
<dbReference type="InterPro" id="IPR044537">
    <property type="entry name" value="Rip2-like"/>
</dbReference>
<evidence type="ECO:0000256" key="3">
    <source>
        <dbReference type="ARBA" id="ARBA00007931"/>
    </source>
</evidence>
<dbReference type="OrthoDB" id="9800627at2"/>
<keyword evidence="9" id="KW-0862">Zinc</keyword>
<keyword evidence="10 14" id="KW-1133">Transmembrane helix</keyword>
<feature type="region of interest" description="Disordered" evidence="13">
    <location>
        <begin position="1"/>
        <end position="21"/>
    </location>
</feature>
<keyword evidence="11" id="KW-0482">Metalloprotease</keyword>
<evidence type="ECO:0000256" key="13">
    <source>
        <dbReference type="SAM" id="MobiDB-lite"/>
    </source>
</evidence>
<evidence type="ECO:0000256" key="4">
    <source>
        <dbReference type="ARBA" id="ARBA00022475"/>
    </source>
</evidence>
<evidence type="ECO:0000256" key="2">
    <source>
        <dbReference type="ARBA" id="ARBA00004651"/>
    </source>
</evidence>
<evidence type="ECO:0000256" key="9">
    <source>
        <dbReference type="ARBA" id="ARBA00022833"/>
    </source>
</evidence>
<accession>A0A328AF57</accession>
<dbReference type="GO" id="GO:0046872">
    <property type="term" value="F:metal ion binding"/>
    <property type="evidence" value="ECO:0007669"/>
    <property type="project" value="UniProtKB-KW"/>
</dbReference>
<protein>
    <submittedName>
        <fullName evidence="15">Site-2 protease family protein</fullName>
    </submittedName>
</protein>
<comment type="similarity">
    <text evidence="3">Belongs to the peptidase M50B family.</text>
</comment>
<feature type="transmembrane region" description="Helical" evidence="14">
    <location>
        <begin position="27"/>
        <end position="44"/>
    </location>
</feature>
<reference evidence="16" key="1">
    <citation type="submission" date="2018-05" db="EMBL/GenBank/DDBJ databases">
        <authorList>
            <person name="Li X."/>
        </authorList>
    </citation>
    <scope>NUCLEOTIDE SEQUENCE [LARGE SCALE GENOMIC DNA]</scope>
    <source>
        <strain evidence="16">LX32</strain>
    </source>
</reference>
<dbReference type="AlphaFoldDB" id="A0A328AF57"/>
<evidence type="ECO:0000256" key="5">
    <source>
        <dbReference type="ARBA" id="ARBA00022670"/>
    </source>
</evidence>
<keyword evidence="7" id="KW-0479">Metal-binding</keyword>
<keyword evidence="4" id="KW-1003">Cell membrane</keyword>
<evidence type="ECO:0000256" key="10">
    <source>
        <dbReference type="ARBA" id="ARBA00022989"/>
    </source>
</evidence>
<evidence type="ECO:0000256" key="11">
    <source>
        <dbReference type="ARBA" id="ARBA00023049"/>
    </source>
</evidence>
<keyword evidence="5 15" id="KW-0645">Protease</keyword>
<comment type="cofactor">
    <cofactor evidence="1">
        <name>Zn(2+)</name>
        <dbReference type="ChEBI" id="CHEBI:29105"/>
    </cofactor>
</comment>
<evidence type="ECO:0000256" key="12">
    <source>
        <dbReference type="ARBA" id="ARBA00023136"/>
    </source>
</evidence>
<dbReference type="Proteomes" id="UP000249254">
    <property type="component" value="Unassembled WGS sequence"/>
</dbReference>
<feature type="transmembrane region" description="Helical" evidence="14">
    <location>
        <begin position="51"/>
        <end position="80"/>
    </location>
</feature>
<name>A0A328AF57_9CAUL</name>
<gene>
    <name evidence="15" type="ORF">DJ017_00725</name>
</gene>
<organism evidence="15 16">
    <name type="scientific">Phenylobacterium soli</name>
    <dbReference type="NCBI Taxonomy" id="2170551"/>
    <lineage>
        <taxon>Bacteria</taxon>
        <taxon>Pseudomonadati</taxon>
        <taxon>Pseudomonadota</taxon>
        <taxon>Alphaproteobacteria</taxon>
        <taxon>Caulobacterales</taxon>
        <taxon>Caulobacteraceae</taxon>
        <taxon>Phenylobacterium</taxon>
    </lineage>
</organism>
<keyword evidence="6 14" id="KW-0812">Transmembrane</keyword>
<dbReference type="PANTHER" id="PTHR35864">
    <property type="entry name" value="ZINC METALLOPROTEASE MJ0611-RELATED"/>
    <property type="match status" value="1"/>
</dbReference>
<evidence type="ECO:0000256" key="7">
    <source>
        <dbReference type="ARBA" id="ARBA00022723"/>
    </source>
</evidence>
<feature type="transmembrane region" description="Helical" evidence="14">
    <location>
        <begin position="137"/>
        <end position="161"/>
    </location>
</feature>
<dbReference type="GO" id="GO:0005886">
    <property type="term" value="C:plasma membrane"/>
    <property type="evidence" value="ECO:0007669"/>
    <property type="project" value="UniProtKB-SubCell"/>
</dbReference>
<evidence type="ECO:0000256" key="6">
    <source>
        <dbReference type="ARBA" id="ARBA00022692"/>
    </source>
</evidence>
<dbReference type="EMBL" id="QFYQ01000001">
    <property type="protein sequence ID" value="RAK53157.1"/>
    <property type="molecule type" value="Genomic_DNA"/>
</dbReference>
<dbReference type="InterPro" id="IPR052348">
    <property type="entry name" value="Metallopeptidase_M50B"/>
</dbReference>
<sequence length="267" mass="28131">MTTAVPTTPADPPPPTSHAAHKPPNNLVGLALLAAFLACGYGLTRGVAPGILTFLFVMLGWGLSVMAHEFAHAIVAYMGGDHTVKAKGYLAFDPRRYGDLGTSFVLPLLFLALGGIGFPGGAVYVRTDLMRGPVWRAASALAGPFATLLVLLMLSTILRVWAEVGGDGAVYPALAFLAFLQGTALILNLMPIPGLDGFGVIRPFLPLAWEPGLRKVEGLVMIGFFLLIFLSPVAGQVLFGAGAGVTTALGVPFDAIRIGFDTFHFWR</sequence>
<dbReference type="CDD" id="cd06158">
    <property type="entry name" value="S2P-M50_like_1"/>
    <property type="match status" value="1"/>
</dbReference>
<evidence type="ECO:0000256" key="8">
    <source>
        <dbReference type="ARBA" id="ARBA00022801"/>
    </source>
</evidence>
<dbReference type="GO" id="GO:0006508">
    <property type="term" value="P:proteolysis"/>
    <property type="evidence" value="ECO:0007669"/>
    <property type="project" value="UniProtKB-KW"/>
</dbReference>